<evidence type="ECO:0008006" key="3">
    <source>
        <dbReference type="Google" id="ProtNLM"/>
    </source>
</evidence>
<dbReference type="Proteomes" id="UP000619238">
    <property type="component" value="Unassembled WGS sequence"/>
</dbReference>
<dbReference type="PROSITE" id="PS51257">
    <property type="entry name" value="PROKAR_LIPOPROTEIN"/>
    <property type="match status" value="1"/>
</dbReference>
<evidence type="ECO:0000313" key="1">
    <source>
        <dbReference type="EMBL" id="MBC8755204.1"/>
    </source>
</evidence>
<organism evidence="1 2">
    <name type="scientific">Kordia aestuariivivens</name>
    <dbReference type="NCBI Taxonomy" id="2759037"/>
    <lineage>
        <taxon>Bacteria</taxon>
        <taxon>Pseudomonadati</taxon>
        <taxon>Bacteroidota</taxon>
        <taxon>Flavobacteriia</taxon>
        <taxon>Flavobacteriales</taxon>
        <taxon>Flavobacteriaceae</taxon>
        <taxon>Kordia</taxon>
    </lineage>
</organism>
<name>A0ABR7Q9F9_9FLAO</name>
<dbReference type="RefSeq" id="WP_187562256.1">
    <property type="nucleotide sequence ID" value="NZ_JACGWS010000006.1"/>
</dbReference>
<evidence type="ECO:0000313" key="2">
    <source>
        <dbReference type="Proteomes" id="UP000619238"/>
    </source>
</evidence>
<protein>
    <recommendedName>
        <fullName evidence="3">Bacteriocin</fullName>
    </recommendedName>
</protein>
<sequence length="59" mass="6357">MKTKKSRLSLQQNVISQLQQNIKNQIIGGQSGSACDCPPPDETFETTCAYSGRGLGCPK</sequence>
<accession>A0ABR7Q9F9</accession>
<comment type="caution">
    <text evidence="1">The sequence shown here is derived from an EMBL/GenBank/DDBJ whole genome shotgun (WGS) entry which is preliminary data.</text>
</comment>
<gene>
    <name evidence="1" type="ORF">H2O64_11005</name>
</gene>
<keyword evidence="2" id="KW-1185">Reference proteome</keyword>
<proteinExistence type="predicted"/>
<reference evidence="1 2" key="1">
    <citation type="submission" date="2020-07" db="EMBL/GenBank/DDBJ databases">
        <title>Description of Kordia aestuariivivens sp. nov., isolated from a tidal flat.</title>
        <authorList>
            <person name="Park S."/>
            <person name="Yoon J.-H."/>
        </authorList>
    </citation>
    <scope>NUCLEOTIDE SEQUENCE [LARGE SCALE GENOMIC DNA]</scope>
    <source>
        <strain evidence="1 2">YSTF-M3</strain>
    </source>
</reference>
<dbReference type="EMBL" id="JACGWS010000006">
    <property type="protein sequence ID" value="MBC8755204.1"/>
    <property type="molecule type" value="Genomic_DNA"/>
</dbReference>